<dbReference type="RefSeq" id="WP_091979725.1">
    <property type="nucleotide sequence ID" value="NZ_FOLO01000003.1"/>
</dbReference>
<dbReference type="Pfam" id="PF00970">
    <property type="entry name" value="FAD_binding_6"/>
    <property type="match status" value="1"/>
</dbReference>
<dbReference type="InterPro" id="IPR008333">
    <property type="entry name" value="Cbr1-like_FAD-bd_dom"/>
</dbReference>
<dbReference type="Proteomes" id="UP000198862">
    <property type="component" value="Unassembled WGS sequence"/>
</dbReference>
<dbReference type="InterPro" id="IPR001709">
    <property type="entry name" value="Flavoprot_Pyr_Nucl_cyt_Rdtase"/>
</dbReference>
<reference evidence="5 6" key="1">
    <citation type="submission" date="2016-10" db="EMBL/GenBank/DDBJ databases">
        <authorList>
            <person name="de Groot N.N."/>
        </authorList>
    </citation>
    <scope>NUCLEOTIDE SEQUENCE [LARGE SCALE GENOMIC DNA]</scope>
    <source>
        <strain evidence="5 6">DSM 6059</strain>
    </source>
</reference>
<keyword evidence="6" id="KW-1185">Reference proteome</keyword>
<dbReference type="Gene3D" id="2.40.30.10">
    <property type="entry name" value="Translation factors"/>
    <property type="match status" value="1"/>
</dbReference>
<evidence type="ECO:0000256" key="2">
    <source>
        <dbReference type="ARBA" id="ARBA00034078"/>
    </source>
</evidence>
<dbReference type="InterPro" id="IPR017938">
    <property type="entry name" value="Riboflavin_synthase-like_b-brl"/>
</dbReference>
<proteinExistence type="predicted"/>
<feature type="domain" description="2Fe-2S ferredoxin-type" evidence="3">
    <location>
        <begin position="2"/>
        <end position="87"/>
    </location>
</feature>
<dbReference type="InterPro" id="IPR001041">
    <property type="entry name" value="2Fe-2S_ferredoxin-type"/>
</dbReference>
<evidence type="ECO:0000313" key="6">
    <source>
        <dbReference type="Proteomes" id="UP000198862"/>
    </source>
</evidence>
<evidence type="ECO:0000256" key="1">
    <source>
        <dbReference type="ARBA" id="ARBA00023075"/>
    </source>
</evidence>
<dbReference type="InterPro" id="IPR050415">
    <property type="entry name" value="MRET"/>
</dbReference>
<dbReference type="AlphaFoldDB" id="A0A1I1FBL9"/>
<dbReference type="PANTHER" id="PTHR47354:SF5">
    <property type="entry name" value="PROTEIN RFBI"/>
    <property type="match status" value="1"/>
</dbReference>
<name>A0A1I1FBL9_9GAMM</name>
<dbReference type="PRINTS" id="PR00410">
    <property type="entry name" value="PHEHYDRXLASE"/>
</dbReference>
<comment type="cofactor">
    <cofactor evidence="2">
        <name>[2Fe-2S] cluster</name>
        <dbReference type="ChEBI" id="CHEBI:190135"/>
    </cofactor>
</comment>
<dbReference type="Gene3D" id="3.10.20.30">
    <property type="match status" value="1"/>
</dbReference>
<dbReference type="Gene3D" id="3.40.50.80">
    <property type="entry name" value="Nucleotide-binding domain of ferredoxin-NADP reductase (FNR) module"/>
    <property type="match status" value="1"/>
</dbReference>
<dbReference type="PRINTS" id="PR00371">
    <property type="entry name" value="FPNCR"/>
</dbReference>
<gene>
    <name evidence="5" type="ORF">SAMN02745724_00564</name>
</gene>
<accession>A0A1I1FBL9</accession>
<dbReference type="SUPFAM" id="SSF54292">
    <property type="entry name" value="2Fe-2S ferredoxin-like"/>
    <property type="match status" value="1"/>
</dbReference>
<protein>
    <submittedName>
        <fullName evidence="5">Ferredoxin-NADP reductase</fullName>
    </submittedName>
</protein>
<dbReference type="PROSITE" id="PS51384">
    <property type="entry name" value="FAD_FR"/>
    <property type="match status" value="1"/>
</dbReference>
<dbReference type="InterPro" id="IPR036010">
    <property type="entry name" value="2Fe-2S_ferredoxin-like_sf"/>
</dbReference>
<dbReference type="STRING" id="1123010.SAMN02745724_00564"/>
<evidence type="ECO:0000259" key="4">
    <source>
        <dbReference type="PROSITE" id="PS51384"/>
    </source>
</evidence>
<dbReference type="InterPro" id="IPR039261">
    <property type="entry name" value="FNR_nucleotide-bd"/>
</dbReference>
<sequence length="332" mass="37470">MPNIYFNSQKIPFKVGQSILDALIEFDFKPVYSCKKGVCQTCMLKSDSSQITQSQMEVKDTLKVQGYFLPCQCYPDSDISVISPCSEDITYDMQVSDKKLLTQDIVQLKLVFTSDNRVFIRAGQFINLKVQNDILRSYSVANTPEKDGYIELHIQKVPDGKMSAWCFEHANIGSALSMIGPFGKCIYLSDFKNDDLVLIGTGTGLAPLIGIINQALSNKHKGKITLFHGSRHFNGLYLHQTLKKLADTHENFYYKPCLSGEIPQTLADENINNGRVNKVAMMQLNKQKGDYKNIRFYLCGHPEMVKNMQKMAYLSGAILSKINADPFEYTAY</sequence>
<dbReference type="SUPFAM" id="SSF63380">
    <property type="entry name" value="Riboflavin synthase domain-like"/>
    <property type="match status" value="1"/>
</dbReference>
<organism evidence="5 6">
    <name type="scientific">Pseudoalteromonas denitrificans DSM 6059</name>
    <dbReference type="NCBI Taxonomy" id="1123010"/>
    <lineage>
        <taxon>Bacteria</taxon>
        <taxon>Pseudomonadati</taxon>
        <taxon>Pseudomonadota</taxon>
        <taxon>Gammaproteobacteria</taxon>
        <taxon>Alteromonadales</taxon>
        <taxon>Pseudoalteromonadaceae</taxon>
        <taxon>Pseudoalteromonas</taxon>
    </lineage>
</organism>
<dbReference type="PANTHER" id="PTHR47354">
    <property type="entry name" value="NADH OXIDOREDUCTASE HCR"/>
    <property type="match status" value="1"/>
</dbReference>
<dbReference type="Pfam" id="PF00111">
    <property type="entry name" value="Fer2"/>
    <property type="match status" value="1"/>
</dbReference>
<dbReference type="PROSITE" id="PS51085">
    <property type="entry name" value="2FE2S_FER_2"/>
    <property type="match status" value="1"/>
</dbReference>
<dbReference type="OrthoDB" id="9784483at2"/>
<dbReference type="GO" id="GO:0051536">
    <property type="term" value="F:iron-sulfur cluster binding"/>
    <property type="evidence" value="ECO:0007669"/>
    <property type="project" value="InterPro"/>
</dbReference>
<dbReference type="InterPro" id="IPR001433">
    <property type="entry name" value="OxRdtase_FAD/NAD-bd"/>
</dbReference>
<keyword evidence="1" id="KW-0830">Ubiquinone</keyword>
<dbReference type="CDD" id="cd00207">
    <property type="entry name" value="fer2"/>
    <property type="match status" value="1"/>
</dbReference>
<dbReference type="Pfam" id="PF00175">
    <property type="entry name" value="NAD_binding_1"/>
    <property type="match status" value="1"/>
</dbReference>
<evidence type="ECO:0000259" key="3">
    <source>
        <dbReference type="PROSITE" id="PS51085"/>
    </source>
</evidence>
<dbReference type="GO" id="GO:0016491">
    <property type="term" value="F:oxidoreductase activity"/>
    <property type="evidence" value="ECO:0007669"/>
    <property type="project" value="InterPro"/>
</dbReference>
<dbReference type="CDD" id="cd06194">
    <property type="entry name" value="FNR_N-term_Iron_sulfur_binding"/>
    <property type="match status" value="1"/>
</dbReference>
<dbReference type="SUPFAM" id="SSF52343">
    <property type="entry name" value="Ferredoxin reductase-like, C-terminal NADP-linked domain"/>
    <property type="match status" value="1"/>
</dbReference>
<evidence type="ECO:0000313" key="5">
    <source>
        <dbReference type="EMBL" id="SFB96372.1"/>
    </source>
</evidence>
<dbReference type="InterPro" id="IPR017927">
    <property type="entry name" value="FAD-bd_FR_type"/>
</dbReference>
<dbReference type="EMBL" id="FOLO01000003">
    <property type="protein sequence ID" value="SFB96372.1"/>
    <property type="molecule type" value="Genomic_DNA"/>
</dbReference>
<feature type="domain" description="FAD-binding FR-type" evidence="4">
    <location>
        <begin position="88"/>
        <end position="188"/>
    </location>
</feature>
<dbReference type="InterPro" id="IPR012675">
    <property type="entry name" value="Beta-grasp_dom_sf"/>
</dbReference>